<evidence type="ECO:0008006" key="3">
    <source>
        <dbReference type="Google" id="ProtNLM"/>
    </source>
</evidence>
<dbReference type="KEGG" id="cthd:CDO33_06520"/>
<protein>
    <recommendedName>
        <fullName evidence="3">Spo0E family sporulation regulatory protein-aspartic acid phosphatase</fullName>
    </recommendedName>
</protein>
<accession>A0A2K2F332</accession>
<dbReference type="Gene3D" id="4.10.280.10">
    <property type="entry name" value="Helix-loop-helix DNA-binding domain"/>
    <property type="match status" value="1"/>
</dbReference>
<dbReference type="GO" id="GO:0043937">
    <property type="term" value="P:regulation of sporulation"/>
    <property type="evidence" value="ECO:0007669"/>
    <property type="project" value="InterPro"/>
</dbReference>
<dbReference type="InterPro" id="IPR037208">
    <property type="entry name" value="Spo0E-like_sf"/>
</dbReference>
<organism evidence="1 2">
    <name type="scientific">Clostridium thermosuccinogenes</name>
    <dbReference type="NCBI Taxonomy" id="84032"/>
    <lineage>
        <taxon>Bacteria</taxon>
        <taxon>Bacillati</taxon>
        <taxon>Bacillota</taxon>
        <taxon>Clostridia</taxon>
        <taxon>Eubacteriales</taxon>
        <taxon>Clostridiaceae</taxon>
        <taxon>Clostridium</taxon>
    </lineage>
</organism>
<gene>
    <name evidence="1" type="ORF">CDQ84_04510</name>
</gene>
<dbReference type="GO" id="GO:0046983">
    <property type="term" value="F:protein dimerization activity"/>
    <property type="evidence" value="ECO:0007669"/>
    <property type="project" value="InterPro"/>
</dbReference>
<dbReference type="InterPro" id="IPR018540">
    <property type="entry name" value="Spo0E-like"/>
</dbReference>
<dbReference type="InterPro" id="IPR036638">
    <property type="entry name" value="HLH_DNA-bd_sf"/>
</dbReference>
<keyword evidence="2" id="KW-1185">Reference proteome</keyword>
<sequence length="72" mass="8747">MIRKQRYRNFLQKIIMVVVQNMIKSEIEALKRELNCRINEGADFNDVYELSVKLDKLILQYYKERGINRQLI</sequence>
<dbReference type="AlphaFoldDB" id="A0A2K2F332"/>
<dbReference type="SUPFAM" id="SSF140500">
    <property type="entry name" value="BAS1536-like"/>
    <property type="match status" value="1"/>
</dbReference>
<evidence type="ECO:0000313" key="1">
    <source>
        <dbReference type="EMBL" id="PNU00700.1"/>
    </source>
</evidence>
<dbReference type="EMBL" id="NIOJ01000007">
    <property type="protein sequence ID" value="PNU00700.1"/>
    <property type="molecule type" value="Genomic_DNA"/>
</dbReference>
<dbReference type="Pfam" id="PF09388">
    <property type="entry name" value="SpoOE-like"/>
    <property type="match status" value="1"/>
</dbReference>
<dbReference type="RefSeq" id="WP_242974848.1">
    <property type="nucleotide sequence ID" value="NZ_CP021850.1"/>
</dbReference>
<name>A0A2K2F332_9CLOT</name>
<evidence type="ECO:0000313" key="2">
    <source>
        <dbReference type="Proteomes" id="UP000236151"/>
    </source>
</evidence>
<reference evidence="1 2" key="1">
    <citation type="submission" date="2017-06" db="EMBL/GenBank/DDBJ databases">
        <title>Investigating the central metabolism of Clostridium thermosuccinogenes.</title>
        <authorList>
            <person name="Koendjbiharie J.G."/>
            <person name="van Kranenburg R."/>
        </authorList>
    </citation>
    <scope>NUCLEOTIDE SEQUENCE [LARGE SCALE GENOMIC DNA]</scope>
    <source>
        <strain evidence="1 2">DSM 5806</strain>
    </source>
</reference>
<proteinExistence type="predicted"/>
<comment type="caution">
    <text evidence="1">The sequence shown here is derived from an EMBL/GenBank/DDBJ whole genome shotgun (WGS) entry which is preliminary data.</text>
</comment>
<dbReference type="Proteomes" id="UP000236151">
    <property type="component" value="Unassembled WGS sequence"/>
</dbReference>